<feature type="compositionally biased region" description="Low complexity" evidence="1">
    <location>
        <begin position="37"/>
        <end position="56"/>
    </location>
</feature>
<feature type="region of interest" description="Disordered" evidence="1">
    <location>
        <begin position="25"/>
        <end position="70"/>
    </location>
</feature>
<organism evidence="2">
    <name type="scientific">Anopheles atroparvus</name>
    <name type="common">European mosquito</name>
    <dbReference type="NCBI Taxonomy" id="41427"/>
    <lineage>
        <taxon>Eukaryota</taxon>
        <taxon>Metazoa</taxon>
        <taxon>Ecdysozoa</taxon>
        <taxon>Arthropoda</taxon>
        <taxon>Hexapoda</taxon>
        <taxon>Insecta</taxon>
        <taxon>Pterygota</taxon>
        <taxon>Neoptera</taxon>
        <taxon>Endopterygota</taxon>
        <taxon>Diptera</taxon>
        <taxon>Nematocera</taxon>
        <taxon>Culicoidea</taxon>
        <taxon>Culicidae</taxon>
        <taxon>Anophelinae</taxon>
        <taxon>Anopheles</taxon>
    </lineage>
</organism>
<sequence length="129" mass="13500">LVLVPTVGATIKTLTAKVATVKSAPPITTGSIAPPDQQQQQQNSNAASNLNVNQQSDATDKGKSKFLLPELNNVRKPPTVQVPVATILNDLSPVPAPVKVTNKITNSNPMSPMTPAGLQSNSPDVKAMR</sequence>
<protein>
    <submittedName>
        <fullName evidence="2">Uncharacterized protein</fullName>
    </submittedName>
</protein>
<name>A0A182J6C5_ANOAO</name>
<dbReference type="AlphaFoldDB" id="A0A182J6C5"/>
<feature type="region of interest" description="Disordered" evidence="1">
    <location>
        <begin position="100"/>
        <end position="129"/>
    </location>
</feature>
<feature type="compositionally biased region" description="Polar residues" evidence="1">
    <location>
        <begin position="102"/>
        <end position="123"/>
    </location>
</feature>
<reference evidence="2" key="1">
    <citation type="submission" date="2022-08" db="UniProtKB">
        <authorList>
            <consortium name="EnsemblMetazoa"/>
        </authorList>
    </citation>
    <scope>IDENTIFICATION</scope>
    <source>
        <strain evidence="2">EBRO</strain>
    </source>
</reference>
<accession>A0A182J6C5</accession>
<proteinExistence type="predicted"/>
<evidence type="ECO:0000313" key="2">
    <source>
        <dbReference type="EnsemblMetazoa" id="AATE012205-PA.1"/>
    </source>
</evidence>
<dbReference type="VEuPathDB" id="VectorBase:AATE012205"/>
<dbReference type="EnsemblMetazoa" id="AATE012205-RA">
    <property type="protein sequence ID" value="AATE012205-PA.1"/>
    <property type="gene ID" value="AATE012205"/>
</dbReference>
<dbReference type="STRING" id="41427.A0A182J6C5"/>
<evidence type="ECO:0000256" key="1">
    <source>
        <dbReference type="SAM" id="MobiDB-lite"/>
    </source>
</evidence>